<dbReference type="InterPro" id="IPR045632">
    <property type="entry name" value="DUF6314"/>
</dbReference>
<name>A0AAP4TX62_9GAMM</name>
<dbReference type="EMBL" id="JAUORK010000003">
    <property type="protein sequence ID" value="MDO6671142.1"/>
    <property type="molecule type" value="Genomic_DNA"/>
</dbReference>
<organism evidence="2 3">
    <name type="scientific">Cobetia amphilecti</name>
    <dbReference type="NCBI Taxonomy" id="1055104"/>
    <lineage>
        <taxon>Bacteria</taxon>
        <taxon>Pseudomonadati</taxon>
        <taxon>Pseudomonadota</taxon>
        <taxon>Gammaproteobacteria</taxon>
        <taxon>Oceanospirillales</taxon>
        <taxon>Halomonadaceae</taxon>
        <taxon>Cobetia</taxon>
    </lineage>
</organism>
<dbReference type="Pfam" id="PF19834">
    <property type="entry name" value="DUF6314"/>
    <property type="match status" value="1"/>
</dbReference>
<feature type="domain" description="DUF6314" evidence="1">
    <location>
        <begin position="69"/>
        <end position="187"/>
    </location>
</feature>
<dbReference type="Proteomes" id="UP001170481">
    <property type="component" value="Unassembled WGS sequence"/>
</dbReference>
<dbReference type="RefSeq" id="WP_303592909.1">
    <property type="nucleotide sequence ID" value="NZ_JAUORK010000003.1"/>
</dbReference>
<evidence type="ECO:0000259" key="1">
    <source>
        <dbReference type="Pfam" id="PF19834"/>
    </source>
</evidence>
<proteinExistence type="predicted"/>
<dbReference type="AlphaFoldDB" id="A0AAP4TX62"/>
<accession>A0AAP4TX62</accession>
<gene>
    <name evidence="2" type="ORF">Q4535_03325</name>
</gene>
<comment type="caution">
    <text evidence="2">The sequence shown here is derived from an EMBL/GenBank/DDBJ whole genome shotgun (WGS) entry which is preliminary data.</text>
</comment>
<reference evidence="2" key="1">
    <citation type="submission" date="2023-07" db="EMBL/GenBank/DDBJ databases">
        <title>Genome content predicts the carbon catabolic preferences of heterotrophic bacteria.</title>
        <authorList>
            <person name="Gralka M."/>
        </authorList>
    </citation>
    <scope>NUCLEOTIDE SEQUENCE</scope>
    <source>
        <strain evidence="2">C2R13</strain>
    </source>
</reference>
<sequence>MTSKPGSQKKLTPIVTLYALLAQIRRLDFSSRSGPASRNAWSGQGSGEVTVTREAAAPPHDGSRLAAQQEAESVVFLEQGQFQLEGQSSSVNFHNRYRWQLAADGAALSLSHERRGRDAAVFLFDLVADNARGEDHFVSREAHLCIDDLYAATLVIVRDEAGNARGFDLDWRITGPRKDEHLAYRYRC</sequence>
<evidence type="ECO:0000313" key="2">
    <source>
        <dbReference type="EMBL" id="MDO6671142.1"/>
    </source>
</evidence>
<protein>
    <submittedName>
        <fullName evidence="2">DUF6314 family protein</fullName>
    </submittedName>
</protein>
<evidence type="ECO:0000313" key="3">
    <source>
        <dbReference type="Proteomes" id="UP001170481"/>
    </source>
</evidence>